<dbReference type="Proteomes" id="UP001431656">
    <property type="component" value="Chromosome"/>
</dbReference>
<dbReference type="EMBL" id="AP028056">
    <property type="protein sequence ID" value="BEH02495.1"/>
    <property type="molecule type" value="Genomic_DNA"/>
</dbReference>
<accession>A0AAN0KC62</accession>
<gene>
    <name evidence="1" type="ORF">brsh051_17760</name>
</gene>
<dbReference type="KEGG" id="broo:brsh051_17760"/>
<keyword evidence="2" id="KW-1185">Reference proteome</keyword>
<evidence type="ECO:0000313" key="1">
    <source>
        <dbReference type="EMBL" id="BEH02495.1"/>
    </source>
</evidence>
<protein>
    <submittedName>
        <fullName evidence="1">Uncharacterized protein</fullName>
    </submittedName>
</protein>
<dbReference type="AlphaFoldDB" id="A0AAN0KC62"/>
<reference evidence="1" key="1">
    <citation type="journal article" date="2024" name="Int. J. Syst. Evol. Microbiol.">
        <title>Brooklawnia propionicigenes sp. nov., a facultatively anaerobic, propionate-producing bacterium isolated from a methanogenic reactor treating waste from cattle farms.</title>
        <authorList>
            <person name="Akita Y."/>
            <person name="Ueki A."/>
            <person name="Tonouchi A."/>
            <person name="Sugawara Y."/>
            <person name="Honma S."/>
            <person name="Kaku N."/>
            <person name="Ueki K."/>
        </authorList>
    </citation>
    <scope>NUCLEOTIDE SEQUENCE</scope>
    <source>
        <strain evidence="1">SH051</strain>
    </source>
</reference>
<proteinExistence type="predicted"/>
<evidence type="ECO:0000313" key="2">
    <source>
        <dbReference type="Proteomes" id="UP001431656"/>
    </source>
</evidence>
<sequence length="50" mass="5548">MLSHLEETEWDPDSYAVGLVRLRDELHEATRALAAARRGTKVLVPGAKAF</sequence>
<organism evidence="1 2">
    <name type="scientific">Brooklawnia propionicigenes</name>
    <dbReference type="NCBI Taxonomy" id="3041175"/>
    <lineage>
        <taxon>Bacteria</taxon>
        <taxon>Bacillati</taxon>
        <taxon>Actinomycetota</taxon>
        <taxon>Actinomycetes</taxon>
        <taxon>Propionibacteriales</taxon>
        <taxon>Propionibacteriaceae</taxon>
        <taxon>Brooklawnia</taxon>
    </lineage>
</organism>
<name>A0AAN0KC62_9ACTN</name>